<dbReference type="InterPro" id="IPR014716">
    <property type="entry name" value="Fibrinogen_a/b/g_C_1"/>
</dbReference>
<dbReference type="PANTHER" id="PTHR19143">
    <property type="entry name" value="FIBRINOGEN/TENASCIN/ANGIOPOEITIN"/>
    <property type="match status" value="1"/>
</dbReference>
<feature type="region of interest" description="Disordered" evidence="2">
    <location>
        <begin position="219"/>
        <end position="327"/>
    </location>
</feature>
<keyword evidence="6" id="KW-1185">Reference proteome</keyword>
<dbReference type="InterPro" id="IPR050373">
    <property type="entry name" value="Fibrinogen_C-term_domain"/>
</dbReference>
<evidence type="ECO:0000256" key="2">
    <source>
        <dbReference type="SAM" id="MobiDB-lite"/>
    </source>
</evidence>
<evidence type="ECO:0000259" key="4">
    <source>
        <dbReference type="PROSITE" id="PS51406"/>
    </source>
</evidence>
<reference evidence="5 6" key="1">
    <citation type="submission" date="2024-05" db="EMBL/GenBank/DDBJ databases">
        <title>The nuclear and mitochondrial genome assemblies of Tetragonisca angustula (Apidae: Meliponini), a tiny yet remarkable pollinator in the Neotropics.</title>
        <authorList>
            <person name="Ferrari R."/>
            <person name="Ricardo P.C."/>
            <person name="Dias F.C."/>
            <person name="Araujo N.S."/>
            <person name="Soares D.O."/>
            <person name="Zhou Q.-S."/>
            <person name="Zhu C.-D."/>
            <person name="Coutinho L."/>
            <person name="Airas M.C."/>
            <person name="Batista T.M."/>
        </authorList>
    </citation>
    <scope>NUCLEOTIDE SEQUENCE [LARGE SCALE GENOMIC DNA]</scope>
    <source>
        <strain evidence="5">ASF017062</strain>
        <tissue evidence="5">Abdomen</tissue>
    </source>
</reference>
<sequence length="741" mass="83444">MRRKGCCRLLRVTLLLVVAMVAREEVHGDENVTDAIRSLREQVDALLDHRQQDYNALEASLKRAIEKNTELFVLKNEMKQLRKEVSSLRGGNGNEAKNERLRVRWLGSAVTELKGEIAEVLRTRNASEELAERSRMRGELALLKGDVAAVGRGIRNLGGRIAKIEAVLGTIRVDIAAVKERFSLLFRTCADIASQLSSIQIEVKSLRCESFATNLVNSPVQRPTRTGEGEEEEEEEEEVKEGGAETMAGERGKEKEAERRTRTGRANDREENSATTTTTTTTTTRASNGEQDGTAVALSHQSLPSRRRFARKRTRSGYSKRKEGHRTRLEDRLKSLERKVFVAAQRRASLEKRVVAAAAAAVACESQEWTGLAKRVKSLERAGVELAGRITNVTESGVFTREVNESLGRQRLVDSLRSLENAVEANNSLTRRELTRLGINAARKGAELSLTREELVNLRRTVQALSVSASKLQERSDRHEEAIDRLTNGVRFSSGSNASSDESSFSSFQQLEDRYHLIGRNLTGDCEPTTEDDEAADGLRLLEMGKAGRPMLVFCREGWIVVARRVDGTLDFDRTWRDYSLGFGSPVSEYWIGNQVLHTLTTTTTTTDRTDDTDCTSLRIDMTDIYGERWRAEYQSFRVESEETGYRLEVRGYSGNATDALSYQNGMAFSAKDRDMDASATHCARNYRGGWWFSRCQHVNLNGKYSLGLTWFRSDTNQWMSIASSEMSVRRNFDCRRRRSR</sequence>
<dbReference type="SUPFAM" id="SSF56496">
    <property type="entry name" value="Fibrinogen C-terminal domain-like"/>
    <property type="match status" value="1"/>
</dbReference>
<keyword evidence="3" id="KW-0732">Signal</keyword>
<dbReference type="CDD" id="cd00087">
    <property type="entry name" value="FReD"/>
    <property type="match status" value="1"/>
</dbReference>
<comment type="caution">
    <text evidence="5">The sequence shown here is derived from an EMBL/GenBank/DDBJ whole genome shotgun (WGS) entry which is preliminary data.</text>
</comment>
<dbReference type="Proteomes" id="UP001432146">
    <property type="component" value="Unassembled WGS sequence"/>
</dbReference>
<feature type="compositionally biased region" description="Basic and acidic residues" evidence="2">
    <location>
        <begin position="240"/>
        <end position="272"/>
    </location>
</feature>
<feature type="compositionally biased region" description="Basic residues" evidence="2">
    <location>
        <begin position="305"/>
        <end position="325"/>
    </location>
</feature>
<dbReference type="EMBL" id="JAWNGG020000217">
    <property type="protein sequence ID" value="KAK9296324.1"/>
    <property type="molecule type" value="Genomic_DNA"/>
</dbReference>
<feature type="domain" description="Fibrinogen C-terminal" evidence="4">
    <location>
        <begin position="517"/>
        <end position="733"/>
    </location>
</feature>
<dbReference type="Gene3D" id="3.90.215.10">
    <property type="entry name" value="Gamma Fibrinogen, chain A, domain 1"/>
    <property type="match status" value="1"/>
</dbReference>
<dbReference type="InterPro" id="IPR036056">
    <property type="entry name" value="Fibrinogen-like_C"/>
</dbReference>
<feature type="coiled-coil region" evidence="1">
    <location>
        <begin position="455"/>
        <end position="489"/>
    </location>
</feature>
<evidence type="ECO:0000256" key="3">
    <source>
        <dbReference type="SAM" id="SignalP"/>
    </source>
</evidence>
<name>A0AAW0ZG83_9HYME</name>
<feature type="compositionally biased region" description="Low complexity" evidence="2">
    <location>
        <begin position="275"/>
        <end position="284"/>
    </location>
</feature>
<evidence type="ECO:0000313" key="5">
    <source>
        <dbReference type="EMBL" id="KAK9296324.1"/>
    </source>
</evidence>
<evidence type="ECO:0000256" key="1">
    <source>
        <dbReference type="SAM" id="Coils"/>
    </source>
</evidence>
<proteinExistence type="predicted"/>
<dbReference type="InterPro" id="IPR002181">
    <property type="entry name" value="Fibrinogen_a/b/g_C_dom"/>
</dbReference>
<dbReference type="GO" id="GO:0005615">
    <property type="term" value="C:extracellular space"/>
    <property type="evidence" value="ECO:0007669"/>
    <property type="project" value="TreeGrafter"/>
</dbReference>
<keyword evidence="1" id="KW-0175">Coiled coil</keyword>
<accession>A0AAW0ZG83</accession>
<dbReference type="Pfam" id="PF00147">
    <property type="entry name" value="Fibrinogen_C"/>
    <property type="match status" value="1"/>
</dbReference>
<feature type="chain" id="PRO_5043665282" description="Fibrinogen C-terminal domain-containing protein" evidence="3">
    <location>
        <begin position="29"/>
        <end position="741"/>
    </location>
</feature>
<evidence type="ECO:0000313" key="6">
    <source>
        <dbReference type="Proteomes" id="UP001432146"/>
    </source>
</evidence>
<protein>
    <recommendedName>
        <fullName evidence="4">Fibrinogen C-terminal domain-containing protein</fullName>
    </recommendedName>
</protein>
<dbReference type="AlphaFoldDB" id="A0AAW0ZG83"/>
<dbReference type="PANTHER" id="PTHR19143:SF444">
    <property type="entry name" value="PROTEIN SCABROUS"/>
    <property type="match status" value="1"/>
</dbReference>
<gene>
    <name evidence="5" type="ORF">QLX08_009652</name>
</gene>
<dbReference type="SMART" id="SM00186">
    <property type="entry name" value="FBG"/>
    <property type="match status" value="1"/>
</dbReference>
<feature type="coiled-coil region" evidence="1">
    <location>
        <begin position="47"/>
        <end position="84"/>
    </location>
</feature>
<feature type="compositionally biased region" description="Acidic residues" evidence="2">
    <location>
        <begin position="229"/>
        <end position="239"/>
    </location>
</feature>
<feature type="signal peptide" evidence="3">
    <location>
        <begin position="1"/>
        <end position="28"/>
    </location>
</feature>
<dbReference type="PROSITE" id="PS51406">
    <property type="entry name" value="FIBRINOGEN_C_2"/>
    <property type="match status" value="1"/>
</dbReference>
<organism evidence="5 6">
    <name type="scientific">Tetragonisca angustula</name>
    <dbReference type="NCBI Taxonomy" id="166442"/>
    <lineage>
        <taxon>Eukaryota</taxon>
        <taxon>Metazoa</taxon>
        <taxon>Ecdysozoa</taxon>
        <taxon>Arthropoda</taxon>
        <taxon>Hexapoda</taxon>
        <taxon>Insecta</taxon>
        <taxon>Pterygota</taxon>
        <taxon>Neoptera</taxon>
        <taxon>Endopterygota</taxon>
        <taxon>Hymenoptera</taxon>
        <taxon>Apocrita</taxon>
        <taxon>Aculeata</taxon>
        <taxon>Apoidea</taxon>
        <taxon>Anthophila</taxon>
        <taxon>Apidae</taxon>
        <taxon>Tetragonisca</taxon>
    </lineage>
</organism>